<evidence type="ECO:0000313" key="1">
    <source>
        <dbReference type="EMBL" id="SDH15634.1"/>
    </source>
</evidence>
<dbReference type="STRING" id="104663.SAMN04488121_109111"/>
<sequence>MKPVLKDPKSGGTLLLFKNEENFDRLYYGRDRDTKYFTIAWNSGDTQTVTIDREKNTHSRTQHHLNSEMQRSVRHKKWIRLYNGADS</sequence>
<dbReference type="Proteomes" id="UP000199045">
    <property type="component" value="Unassembled WGS sequence"/>
</dbReference>
<dbReference type="AlphaFoldDB" id="A0A1G8A3X3"/>
<gene>
    <name evidence="1" type="ORF">SAMN04488121_109111</name>
</gene>
<protein>
    <submittedName>
        <fullName evidence="1">Uncharacterized protein</fullName>
    </submittedName>
</protein>
<accession>A0A1G8A3X3</accession>
<dbReference type="EMBL" id="FNBN01000009">
    <property type="protein sequence ID" value="SDH15634.1"/>
    <property type="molecule type" value="Genomic_DNA"/>
</dbReference>
<organism evidence="1 2">
    <name type="scientific">Chitinophaga filiformis</name>
    <name type="common">Myxococcus filiformis</name>
    <name type="synonym">Flexibacter filiformis</name>
    <dbReference type="NCBI Taxonomy" id="104663"/>
    <lineage>
        <taxon>Bacteria</taxon>
        <taxon>Pseudomonadati</taxon>
        <taxon>Bacteroidota</taxon>
        <taxon>Chitinophagia</taxon>
        <taxon>Chitinophagales</taxon>
        <taxon>Chitinophagaceae</taxon>
        <taxon>Chitinophaga</taxon>
    </lineage>
</organism>
<name>A0A1G8A3X3_CHIFI</name>
<evidence type="ECO:0000313" key="2">
    <source>
        <dbReference type="Proteomes" id="UP000199045"/>
    </source>
</evidence>
<reference evidence="1 2" key="1">
    <citation type="submission" date="2016-10" db="EMBL/GenBank/DDBJ databases">
        <authorList>
            <person name="de Groot N.N."/>
        </authorList>
    </citation>
    <scope>NUCLEOTIDE SEQUENCE [LARGE SCALE GENOMIC DNA]</scope>
    <source>
        <strain evidence="1 2">DSM 527</strain>
    </source>
</reference>
<dbReference type="RefSeq" id="WP_089836870.1">
    <property type="nucleotide sequence ID" value="NZ_FNBN01000009.1"/>
</dbReference>
<proteinExistence type="predicted"/>